<proteinExistence type="predicted"/>
<dbReference type="EMBL" id="JANUGQ010000007">
    <property type="protein sequence ID" value="MCS0636091.1"/>
    <property type="molecule type" value="Genomic_DNA"/>
</dbReference>
<sequence>MSALRRLNAYTIDFEGKTYGLSESGPLELSTGVSGWIRLVSSWIDQGREVEQAADELGGARAAQARRVRDAMMSVGILRRPGAPGEVRFAGESAGLEHAVERSGLSLPAVVLGAGPLRGDWFEGVRAAAGTGRAGVVLFAEGAAVVVGPMDAEQLDEVVAALRCGDLAEGRPHPTAVRTAAAQLVRRAALGTAEVWSGPTVTREETTSWRALPHPWRPASAGPVAEPFDERVMAAIDPVHGVVREIGEDDLPQVPRHLARARVAGRASIRPLDAEIVADGSDYGQARRQAVLAALALHLESTLDPRAVVDAAGRPALTDITDDLSALRAAADRIADDPAGHFLPARRLADDGPVLASVDRARRCGTGTGPSPGTAAAEGREEALTAALLDLLEAWAVDTPGPVVRVEGGEELPAEVREALDQLLVSDRAAWLGLLPEEAVPTAVATTRHGTVYGRGTSHAAAAVRAMEQAVLTGQVLMHGRVDLASRTLGQTLPPPGRAVALPGVPPITLMDLRHAVALRAPDAVVVELDHDPGIARLGISAVKVVAD</sequence>
<comment type="caution">
    <text evidence="1">The sequence shown here is derived from an EMBL/GenBank/DDBJ whole genome shotgun (WGS) entry which is preliminary data.</text>
</comment>
<name>A0ABT2CH99_9ACTN</name>
<dbReference type="Proteomes" id="UP001431313">
    <property type="component" value="Unassembled WGS sequence"/>
</dbReference>
<gene>
    <name evidence="1" type="ORF">NX801_10535</name>
</gene>
<accession>A0ABT2CH99</accession>
<evidence type="ECO:0000313" key="2">
    <source>
        <dbReference type="Proteomes" id="UP001431313"/>
    </source>
</evidence>
<evidence type="ECO:0000313" key="1">
    <source>
        <dbReference type="EMBL" id="MCS0636091.1"/>
    </source>
</evidence>
<organism evidence="1 2">
    <name type="scientific">Streptomyces pyxinae</name>
    <dbReference type="NCBI Taxonomy" id="2970734"/>
    <lineage>
        <taxon>Bacteria</taxon>
        <taxon>Bacillati</taxon>
        <taxon>Actinomycetota</taxon>
        <taxon>Actinomycetes</taxon>
        <taxon>Kitasatosporales</taxon>
        <taxon>Streptomycetaceae</taxon>
        <taxon>Streptomyces</taxon>
    </lineage>
</organism>
<evidence type="ECO:0008006" key="3">
    <source>
        <dbReference type="Google" id="ProtNLM"/>
    </source>
</evidence>
<dbReference type="RefSeq" id="WP_258787078.1">
    <property type="nucleotide sequence ID" value="NZ_JANUGQ010000007.1"/>
</dbReference>
<reference evidence="1" key="1">
    <citation type="submission" date="2022-08" db="EMBL/GenBank/DDBJ databases">
        <authorList>
            <person name="Somphong A."/>
            <person name="Phongsopitanun W."/>
        </authorList>
    </citation>
    <scope>NUCLEOTIDE SEQUENCE</scope>
    <source>
        <strain evidence="1">LP05-1</strain>
    </source>
</reference>
<keyword evidence="2" id="KW-1185">Reference proteome</keyword>
<protein>
    <recommendedName>
        <fullName evidence="3">YcaO domain-containing protein</fullName>
    </recommendedName>
</protein>